<proteinExistence type="predicted"/>
<dbReference type="Proteomes" id="UP000053201">
    <property type="component" value="Unassembled WGS sequence"/>
</dbReference>
<feature type="transmembrane region" description="Helical" evidence="1">
    <location>
        <begin position="71"/>
        <end position="92"/>
    </location>
</feature>
<keyword evidence="3" id="KW-1185">Reference proteome</keyword>
<keyword evidence="1" id="KW-0812">Transmembrane</keyword>
<feature type="transmembrane region" description="Helical" evidence="1">
    <location>
        <begin position="43"/>
        <end position="65"/>
    </location>
</feature>
<dbReference type="EMBL" id="KQ257453">
    <property type="protein sequence ID" value="KND02094.1"/>
    <property type="molecule type" value="Genomic_DNA"/>
</dbReference>
<dbReference type="VEuPathDB" id="FungiDB:SPPG_02594"/>
<evidence type="ECO:0000313" key="2">
    <source>
        <dbReference type="EMBL" id="KND02094.1"/>
    </source>
</evidence>
<dbReference type="GeneID" id="27686168"/>
<gene>
    <name evidence="2" type="ORF">SPPG_02594</name>
</gene>
<evidence type="ECO:0000256" key="1">
    <source>
        <dbReference type="SAM" id="Phobius"/>
    </source>
</evidence>
<sequence>MVNDQLLRTWGAALSFGGTVICLLSVFEWIFKFRRSLRPNKLLLLIFSCAFGSLSLTIMASRIVIKQPNEATLAFAVLSGIFLQTSQAILWRCALQRLNSVLATKFAERATDVATALSAGYCMVLASFMVISAMQAEGTVMELINSKWYQDWFRMGDGADLVIYEAVCVCADLILLQMLRENMKARGDRSTLDKTLKLRITAFLVIMNLVFKMADVSVKIASIATTYFPFDVYFRSVTVCFETWTLLKLGITVEDVIKGDGWDKGSDRAGELTINRADTHNRLLLAKSETSLLHSRSAPVLPPINVT</sequence>
<organism evidence="2 3">
    <name type="scientific">Spizellomyces punctatus (strain DAOM BR117)</name>
    <dbReference type="NCBI Taxonomy" id="645134"/>
    <lineage>
        <taxon>Eukaryota</taxon>
        <taxon>Fungi</taxon>
        <taxon>Fungi incertae sedis</taxon>
        <taxon>Chytridiomycota</taxon>
        <taxon>Chytridiomycota incertae sedis</taxon>
        <taxon>Chytridiomycetes</taxon>
        <taxon>Spizellomycetales</taxon>
        <taxon>Spizellomycetaceae</taxon>
        <taxon>Spizellomyces</taxon>
    </lineage>
</organism>
<dbReference type="InParanoid" id="A0A0L0HMS8"/>
<dbReference type="RefSeq" id="XP_016610133.1">
    <property type="nucleotide sequence ID" value="XM_016750875.1"/>
</dbReference>
<feature type="transmembrane region" description="Helical" evidence="1">
    <location>
        <begin position="161"/>
        <end position="179"/>
    </location>
</feature>
<keyword evidence="1" id="KW-1133">Transmembrane helix</keyword>
<feature type="transmembrane region" description="Helical" evidence="1">
    <location>
        <begin position="113"/>
        <end position="134"/>
    </location>
</feature>
<keyword evidence="1" id="KW-0472">Membrane</keyword>
<reference evidence="2 3" key="1">
    <citation type="submission" date="2009-08" db="EMBL/GenBank/DDBJ databases">
        <title>The Genome Sequence of Spizellomyces punctatus strain DAOM BR117.</title>
        <authorList>
            <consortium name="The Broad Institute Genome Sequencing Platform"/>
            <person name="Russ C."/>
            <person name="Cuomo C."/>
            <person name="Shea T."/>
            <person name="Young S.K."/>
            <person name="Zeng Q."/>
            <person name="Koehrsen M."/>
            <person name="Haas B."/>
            <person name="Borodovsky M."/>
            <person name="Guigo R."/>
            <person name="Alvarado L."/>
            <person name="Berlin A."/>
            <person name="Bochicchio J."/>
            <person name="Borenstein D."/>
            <person name="Chapman S."/>
            <person name="Chen Z."/>
            <person name="Engels R."/>
            <person name="Freedman E."/>
            <person name="Gellesch M."/>
            <person name="Goldberg J."/>
            <person name="Griggs A."/>
            <person name="Gujja S."/>
            <person name="Heiman D."/>
            <person name="Hepburn T."/>
            <person name="Howarth C."/>
            <person name="Jen D."/>
            <person name="Larson L."/>
            <person name="Lewis B."/>
            <person name="Mehta T."/>
            <person name="Park D."/>
            <person name="Pearson M."/>
            <person name="Roberts A."/>
            <person name="Saif S."/>
            <person name="Shenoy N."/>
            <person name="Sisk P."/>
            <person name="Stolte C."/>
            <person name="Sykes S."/>
            <person name="Thomson T."/>
            <person name="Walk T."/>
            <person name="White J."/>
            <person name="Yandava C."/>
            <person name="Burger G."/>
            <person name="Gray M.W."/>
            <person name="Holland P.W.H."/>
            <person name="King N."/>
            <person name="Lang F.B.F."/>
            <person name="Roger A.J."/>
            <person name="Ruiz-Trillo I."/>
            <person name="Lander E."/>
            <person name="Nusbaum C."/>
        </authorList>
    </citation>
    <scope>NUCLEOTIDE SEQUENCE [LARGE SCALE GENOMIC DNA]</scope>
    <source>
        <strain evidence="2 3">DAOM BR117</strain>
    </source>
</reference>
<dbReference type="AlphaFoldDB" id="A0A0L0HMS8"/>
<accession>A0A0L0HMS8</accession>
<dbReference type="OrthoDB" id="2165121at2759"/>
<feature type="transmembrane region" description="Helical" evidence="1">
    <location>
        <begin position="12"/>
        <end position="31"/>
    </location>
</feature>
<evidence type="ECO:0000313" key="3">
    <source>
        <dbReference type="Proteomes" id="UP000053201"/>
    </source>
</evidence>
<name>A0A0L0HMS8_SPIPD</name>
<protein>
    <submittedName>
        <fullName evidence="2">Uncharacterized protein</fullName>
    </submittedName>
</protein>